<feature type="repeat" description="TPR" evidence="1">
    <location>
        <begin position="68"/>
        <end position="101"/>
    </location>
</feature>
<feature type="compositionally biased region" description="Basic and acidic residues" evidence="2">
    <location>
        <begin position="1"/>
        <end position="10"/>
    </location>
</feature>
<dbReference type="SMART" id="SM00028">
    <property type="entry name" value="TPR"/>
    <property type="match status" value="2"/>
</dbReference>
<comment type="caution">
    <text evidence="3">The sequence shown here is derived from an EMBL/GenBank/DDBJ whole genome shotgun (WGS) entry which is preliminary data.</text>
</comment>
<gene>
    <name evidence="3" type="ORF">XENORESO_011924</name>
</gene>
<keyword evidence="1" id="KW-0802">TPR repeat</keyword>
<feature type="region of interest" description="Disordered" evidence="2">
    <location>
        <begin position="1"/>
        <end position="22"/>
    </location>
</feature>
<evidence type="ECO:0000313" key="4">
    <source>
        <dbReference type="Proteomes" id="UP001444071"/>
    </source>
</evidence>
<dbReference type="Proteomes" id="UP001444071">
    <property type="component" value="Unassembled WGS sequence"/>
</dbReference>
<name>A0ABV0WEH0_9TELE</name>
<accession>A0ABV0WEH0</accession>
<dbReference type="InterPro" id="IPR019734">
    <property type="entry name" value="TPR_rpt"/>
</dbReference>
<dbReference type="Gene3D" id="1.25.40.10">
    <property type="entry name" value="Tetratricopeptide repeat domain"/>
    <property type="match status" value="1"/>
</dbReference>
<dbReference type="PANTHER" id="PTHR45153:SF1">
    <property type="entry name" value="TETRATRICOPEPTIDE REPEAT PROTEIN 16"/>
    <property type="match status" value="1"/>
</dbReference>
<organism evidence="3 4">
    <name type="scientific">Xenotaenia resolanae</name>
    <dbReference type="NCBI Taxonomy" id="208358"/>
    <lineage>
        <taxon>Eukaryota</taxon>
        <taxon>Metazoa</taxon>
        <taxon>Chordata</taxon>
        <taxon>Craniata</taxon>
        <taxon>Vertebrata</taxon>
        <taxon>Euteleostomi</taxon>
        <taxon>Actinopterygii</taxon>
        <taxon>Neopterygii</taxon>
        <taxon>Teleostei</taxon>
        <taxon>Neoteleostei</taxon>
        <taxon>Acanthomorphata</taxon>
        <taxon>Ovalentaria</taxon>
        <taxon>Atherinomorphae</taxon>
        <taxon>Cyprinodontiformes</taxon>
        <taxon>Goodeidae</taxon>
        <taxon>Xenotaenia</taxon>
    </lineage>
</organism>
<keyword evidence="4" id="KW-1185">Reference proteome</keyword>
<dbReference type="InterPro" id="IPR011990">
    <property type="entry name" value="TPR-like_helical_dom_sf"/>
</dbReference>
<evidence type="ECO:0000256" key="2">
    <source>
        <dbReference type="SAM" id="MobiDB-lite"/>
    </source>
</evidence>
<feature type="repeat" description="TPR" evidence="1">
    <location>
        <begin position="102"/>
        <end position="135"/>
    </location>
</feature>
<dbReference type="SUPFAM" id="SSF48452">
    <property type="entry name" value="TPR-like"/>
    <property type="match status" value="1"/>
</dbReference>
<reference evidence="3 4" key="1">
    <citation type="submission" date="2021-06" db="EMBL/GenBank/DDBJ databases">
        <authorList>
            <person name="Palmer J.M."/>
        </authorList>
    </citation>
    <scope>NUCLEOTIDE SEQUENCE [LARGE SCALE GENOMIC DNA]</scope>
    <source>
        <strain evidence="3 4">XR_2019</strain>
        <tissue evidence="3">Muscle</tissue>
    </source>
</reference>
<dbReference type="PANTHER" id="PTHR45153">
    <property type="entry name" value="TETRATRICOPEPTIDE REPEAT PROTEIN 16"/>
    <property type="match status" value="1"/>
</dbReference>
<evidence type="ECO:0000256" key="1">
    <source>
        <dbReference type="PROSITE-ProRule" id="PRU00339"/>
    </source>
</evidence>
<sequence length="184" mass="20741">METSEKKNNQTHEAGQSLFPTAVSEGKLDEARRKSSFSGFTKHLQATRENQLQRSDFQPGSIIVQSKAAEHYIKGKEAVEKSEFEKAVVCFSKAIVLRPELVQLHVSQGEAYIQLCDFESAAECYKRASFLEPGAHNARLAFIYNQLVKHPTLFLCSCNGPPFITKLQPLPEVLQPEFLQRVQE</sequence>
<proteinExistence type="predicted"/>
<dbReference type="PROSITE" id="PS50005">
    <property type="entry name" value="TPR"/>
    <property type="match status" value="2"/>
</dbReference>
<dbReference type="EMBL" id="JAHRIM010043730">
    <property type="protein sequence ID" value="MEQ2267889.1"/>
    <property type="molecule type" value="Genomic_DNA"/>
</dbReference>
<protein>
    <submittedName>
        <fullName evidence="3">Uncharacterized protein</fullName>
    </submittedName>
</protein>
<evidence type="ECO:0000313" key="3">
    <source>
        <dbReference type="EMBL" id="MEQ2267889.1"/>
    </source>
</evidence>